<gene>
    <name evidence="3" type="ORF">NUTIK01_14280</name>
</gene>
<protein>
    <recommendedName>
        <fullName evidence="2">Ancillary SecYEG translocon subunit/Cell division coordinator CpoB TPR domain-containing protein</fullName>
    </recommendedName>
</protein>
<evidence type="ECO:0000313" key="3">
    <source>
        <dbReference type="EMBL" id="GMM60651.1"/>
    </source>
</evidence>
<evidence type="ECO:0000256" key="1">
    <source>
        <dbReference type="SAM" id="Phobius"/>
    </source>
</evidence>
<keyword evidence="1" id="KW-0472">Membrane</keyword>
<evidence type="ECO:0000259" key="2">
    <source>
        <dbReference type="Pfam" id="PF09976"/>
    </source>
</evidence>
<evidence type="ECO:0000313" key="4">
    <source>
        <dbReference type="Proteomes" id="UP001187221"/>
    </source>
</evidence>
<name>A0ABQ6P609_9SPHN</name>
<accession>A0ABQ6P609</accession>
<sequence length="261" mass="27100">MALRPNSPQSRSDQLAAARAAQGNVFAREVDDALRADAAMEAVRRWGIPVGAALVAGLLGLGGWLWYDTHQANQRGIQGESMTQVLDSVEAQRTADVAAPLGALIKNGTPGYKATAQLLQAGIAQDQAKGDAAKLAKAAGDFAAVASDSAAPQALRDLASIREVAIRFDAMQPQQVVDRLKPLAVPGNPWFGSAGELVAMAYLRQNKPDLAGPLFAALAKDKTVPDSIRQRARQMAGALGVDAVDDVAALMAQSAGQAAGQ</sequence>
<dbReference type="EMBL" id="BTFW01000001">
    <property type="protein sequence ID" value="GMM60651.1"/>
    <property type="molecule type" value="Genomic_DNA"/>
</dbReference>
<dbReference type="InterPro" id="IPR018704">
    <property type="entry name" value="SecYEG/CpoB_TPR"/>
</dbReference>
<keyword evidence="1" id="KW-1133">Transmembrane helix</keyword>
<organism evidence="3 4">
    <name type="scientific">Novosphingobium pituita</name>
    <dbReference type="NCBI Taxonomy" id="3056842"/>
    <lineage>
        <taxon>Bacteria</taxon>
        <taxon>Pseudomonadati</taxon>
        <taxon>Pseudomonadota</taxon>
        <taxon>Alphaproteobacteria</taxon>
        <taxon>Sphingomonadales</taxon>
        <taxon>Sphingomonadaceae</taxon>
        <taxon>Novosphingobium</taxon>
    </lineage>
</organism>
<keyword evidence="4" id="KW-1185">Reference proteome</keyword>
<dbReference type="Proteomes" id="UP001187221">
    <property type="component" value="Unassembled WGS sequence"/>
</dbReference>
<dbReference type="RefSeq" id="WP_317974427.1">
    <property type="nucleotide sequence ID" value="NZ_BTFW01000001.1"/>
</dbReference>
<reference evidence="3 4" key="1">
    <citation type="submission" date="2023-06" db="EMBL/GenBank/DDBJ databases">
        <title>Draft genome sequence of Novosphingobium sp. strain IK01.</title>
        <authorList>
            <person name="Hatamoto M."/>
            <person name="Ikarashi T."/>
            <person name="Yamaguchi T."/>
        </authorList>
    </citation>
    <scope>NUCLEOTIDE SEQUENCE [LARGE SCALE GENOMIC DNA]</scope>
    <source>
        <strain evidence="3 4">IK01</strain>
    </source>
</reference>
<comment type="caution">
    <text evidence="3">The sequence shown here is derived from an EMBL/GenBank/DDBJ whole genome shotgun (WGS) entry which is preliminary data.</text>
</comment>
<proteinExistence type="predicted"/>
<feature type="transmembrane region" description="Helical" evidence="1">
    <location>
        <begin position="46"/>
        <end position="67"/>
    </location>
</feature>
<keyword evidence="1" id="KW-0812">Transmembrane</keyword>
<dbReference type="Pfam" id="PF09976">
    <property type="entry name" value="TPR_21"/>
    <property type="match status" value="1"/>
</dbReference>
<feature type="domain" description="Ancillary SecYEG translocon subunit/Cell division coordinator CpoB TPR" evidence="2">
    <location>
        <begin position="45"/>
        <end position="181"/>
    </location>
</feature>